<accession>X0WAN8</accession>
<reference evidence="1" key="1">
    <citation type="journal article" date="2014" name="Front. Microbiol.">
        <title>High frequency of phylogenetically diverse reductive dehalogenase-homologous genes in deep subseafloor sedimentary metagenomes.</title>
        <authorList>
            <person name="Kawai M."/>
            <person name="Futagami T."/>
            <person name="Toyoda A."/>
            <person name="Takaki Y."/>
            <person name="Nishi S."/>
            <person name="Hori S."/>
            <person name="Arai W."/>
            <person name="Tsubouchi T."/>
            <person name="Morono Y."/>
            <person name="Uchiyama I."/>
            <person name="Ito T."/>
            <person name="Fujiyama A."/>
            <person name="Inagaki F."/>
            <person name="Takami H."/>
        </authorList>
    </citation>
    <scope>NUCLEOTIDE SEQUENCE</scope>
    <source>
        <strain evidence="1">Expedition CK06-06</strain>
    </source>
</reference>
<dbReference type="AlphaFoldDB" id="X0WAN8"/>
<protein>
    <submittedName>
        <fullName evidence="1">Uncharacterized protein</fullName>
    </submittedName>
</protein>
<evidence type="ECO:0000313" key="1">
    <source>
        <dbReference type="EMBL" id="GAG27720.1"/>
    </source>
</evidence>
<sequence length="117" mass="13278">MWIIDGGRGHRPGLEWEEGRLWTPSRHIPDDVRGRGASAMVCSPYTKYVFVKPREGGEYNPQEFIDWRDDWSSYTDLSINSVGGYVFWLGDSSSCGGTEIAHNTSDPMQAFLRDDET</sequence>
<organism evidence="1">
    <name type="scientific">marine sediment metagenome</name>
    <dbReference type="NCBI Taxonomy" id="412755"/>
    <lineage>
        <taxon>unclassified sequences</taxon>
        <taxon>metagenomes</taxon>
        <taxon>ecological metagenomes</taxon>
    </lineage>
</organism>
<comment type="caution">
    <text evidence="1">The sequence shown here is derived from an EMBL/GenBank/DDBJ whole genome shotgun (WGS) entry which is preliminary data.</text>
</comment>
<dbReference type="EMBL" id="BARS01031062">
    <property type="protein sequence ID" value="GAG27720.1"/>
    <property type="molecule type" value="Genomic_DNA"/>
</dbReference>
<proteinExistence type="predicted"/>
<gene>
    <name evidence="1" type="ORF">S01H1_48371</name>
</gene>
<feature type="non-terminal residue" evidence="1">
    <location>
        <position position="117"/>
    </location>
</feature>
<name>X0WAN8_9ZZZZ</name>